<comment type="caution">
    <text evidence="1">The sequence shown here is derived from an EMBL/GenBank/DDBJ whole genome shotgun (WGS) entry which is preliminary data.</text>
</comment>
<evidence type="ECO:0000313" key="2">
    <source>
        <dbReference type="Proteomes" id="UP000323583"/>
    </source>
</evidence>
<name>A0A5C9SZL0_VIBCL</name>
<dbReference type="Proteomes" id="UP000323583">
    <property type="component" value="Unassembled WGS sequence"/>
</dbReference>
<dbReference type="RefSeq" id="WP_000080934.1">
    <property type="nucleotide sequence ID" value="NZ_JACWKU010000072.1"/>
</dbReference>
<dbReference type="EMBL" id="VSGZ01000035">
    <property type="protein sequence ID" value="TXY92483.1"/>
    <property type="molecule type" value="Genomic_DNA"/>
</dbReference>
<accession>A0A5C9SZL0</accession>
<dbReference type="AlphaFoldDB" id="A0A5C9SZL0"/>
<sequence length="78" mass="8900">MSQLVSEVCHCSQCHADTNHVVVLVRKESPFKDQPNSKLKEFWHGAIKGWFLGAFVAAMDDFSRHRVCEVCGHKEIED</sequence>
<reference evidence="1 2" key="1">
    <citation type="submission" date="2019-06" db="EMBL/GenBank/DDBJ databases">
        <title>Vibrio cholerae phylogeny based on whole-genome sequencing reveals genetic diversity and population strucutre.</title>
        <authorList>
            <person name="Zhiqiu Y."/>
            <person name="Bin L."/>
            <person name="Lingyan J."/>
        </authorList>
    </citation>
    <scope>NUCLEOTIDE SEQUENCE [LARGE SCALE GENOMIC DNA]</scope>
    <source>
        <strain evidence="1 2">N2768</strain>
    </source>
</reference>
<proteinExistence type="predicted"/>
<evidence type="ECO:0000313" key="1">
    <source>
        <dbReference type="EMBL" id="TXY92483.1"/>
    </source>
</evidence>
<gene>
    <name evidence="1" type="ORF">FXE67_10975</name>
</gene>
<organism evidence="1 2">
    <name type="scientific">Vibrio cholerae</name>
    <dbReference type="NCBI Taxonomy" id="666"/>
    <lineage>
        <taxon>Bacteria</taxon>
        <taxon>Pseudomonadati</taxon>
        <taxon>Pseudomonadota</taxon>
        <taxon>Gammaproteobacteria</taxon>
        <taxon>Vibrionales</taxon>
        <taxon>Vibrionaceae</taxon>
        <taxon>Vibrio</taxon>
    </lineage>
</organism>
<protein>
    <submittedName>
        <fullName evidence="1">Uncharacterized protein</fullName>
    </submittedName>
</protein>